<evidence type="ECO:0000256" key="2">
    <source>
        <dbReference type="SAM" id="MobiDB-lite"/>
    </source>
</evidence>
<dbReference type="EMBL" id="CP026520">
    <property type="protein sequence ID" value="QAV16642.1"/>
    <property type="molecule type" value="Genomic_DNA"/>
</dbReference>
<sequence>MSNMSSRIPNHSQNPKDIQGGDKKVMKKSLSVILSTAMALSVFSSVAFAAKADDFSDLKDLDAATKAKFDSMIQAGIFDGVEEGRFGLNDKMNRAQFAKVAALIFELKSSATTSSFEDVKSSDPANGYALPYIEALRVAGITDGKAEGKYVPAGDVTKEELATFLIRGLGKESEAKAKPGVSDKTVSDWAKGYVQLAQELKLFEAPAGQPFNGTAAATRDLLVTSAYQAQQVNNASKKLSVSEAKATGVKTVTVKFNREVDTAKASLALKKGTASVATDVKWADDKKSAVLTLTNSKLSAGAYSVTLSGLAAETVDKAVAEFSAEDEKLTKIEFLNPSDTIAYSKNVMIKLAATNQYGEAASLSAGAYTVYAGNNNDVLKRITKAEDGTLRLILDTATGDNYKQGYGIVSVNIIENDSRVSVNKTFKIGTQPIITKSELGTVKYSTGDALSGKGQQATVELLRYDQYGNLVAADDSEDYDKTITRFFSEYEKNLKTEVVKSGNDGILTVKVSLLDNVAKSGTYTLNVQTQASFSTVKINVKSSKVATKVKLGDVKKEISAGDDEAIIDLAAFDSEGNQLSADDIVNSLKTNQGNDNTVNLSTSNGKIEIVQSGENKGKLRITDMTATDKSIISVSIVLTSPGLNSFDTKTYNVKGARVASTLKLTNDPAKKALPGAKADIELNVLDQFDSKLDKAVTGDVYVQVSFTGSAGLTLVEDDQSTAITTAKYTGEGLKTFNKGFDVKVAADVVNASNDLSGTFKAELVNTKGNVLASITRDVKVIDNKADLSYTVTPVSDLYAAADKLKDDQANIQKSALRKKVKITAKDNAGDLVALPDGVITSIATYNDSIVKASLQLDANGDPVPNAAPYVLGNKVGSATVAVGYKTAKGEQKTASVSINVKDEAVQVAKVVGENDKADYTGAENAQTLLDLTVTDNYGVEYGKAVIADNNNVLGVIYTATDVQGTGSVTISSKGVITVNGSVKSFTLQAIANGKSDSAVITVK</sequence>
<keyword evidence="1 3" id="KW-0732">Signal</keyword>
<dbReference type="InterPro" id="IPR014755">
    <property type="entry name" value="Cu-Rt/internalin_Ig-like"/>
</dbReference>
<dbReference type="Gene3D" id="2.60.40.1220">
    <property type="match status" value="1"/>
</dbReference>
<dbReference type="PROSITE" id="PS51272">
    <property type="entry name" value="SLH"/>
    <property type="match status" value="2"/>
</dbReference>
<evidence type="ECO:0000313" key="8">
    <source>
        <dbReference type="Proteomes" id="UP001527202"/>
    </source>
</evidence>
<evidence type="ECO:0000313" key="5">
    <source>
        <dbReference type="EMBL" id="MCY9596068.1"/>
    </source>
</evidence>
<dbReference type="InterPro" id="IPR001119">
    <property type="entry name" value="SLH_dom"/>
</dbReference>
<dbReference type="RefSeq" id="WP_042233821.1">
    <property type="nucleotide sequence ID" value="NZ_CP026520.1"/>
</dbReference>
<dbReference type="AlphaFoldDB" id="A0A410WQN5"/>
<feature type="domain" description="SLH" evidence="4">
    <location>
        <begin position="51"/>
        <end position="115"/>
    </location>
</feature>
<reference evidence="5 8" key="2">
    <citation type="submission" date="2022-05" db="EMBL/GenBank/DDBJ databases">
        <title>Genome Sequencing of Bee-Associated Microbes.</title>
        <authorList>
            <person name="Dunlap C."/>
        </authorList>
    </citation>
    <scope>NUCLEOTIDE SEQUENCE [LARGE SCALE GENOMIC DNA]</scope>
    <source>
        <strain evidence="5 8">NRRL B-23120</strain>
    </source>
</reference>
<name>A0A410WQN5_9BACL</name>
<feature type="compositionally biased region" description="Polar residues" evidence="2">
    <location>
        <begin position="1"/>
        <end position="16"/>
    </location>
</feature>
<dbReference type="OrthoDB" id="1706086at2"/>
<organism evidence="6 7">
    <name type="scientific">Paenibacillus chitinolyticus</name>
    <dbReference type="NCBI Taxonomy" id="79263"/>
    <lineage>
        <taxon>Bacteria</taxon>
        <taxon>Bacillati</taxon>
        <taxon>Bacillota</taxon>
        <taxon>Bacilli</taxon>
        <taxon>Bacillales</taxon>
        <taxon>Paenibacillaceae</taxon>
        <taxon>Paenibacillus</taxon>
    </lineage>
</organism>
<accession>A0A410WQN5</accession>
<feature type="domain" description="SLH" evidence="4">
    <location>
        <begin position="116"/>
        <end position="179"/>
    </location>
</feature>
<dbReference type="EMBL" id="JAMDMJ010000010">
    <property type="protein sequence ID" value="MCY9596068.1"/>
    <property type="molecule type" value="Genomic_DNA"/>
</dbReference>
<evidence type="ECO:0000313" key="6">
    <source>
        <dbReference type="EMBL" id="QAV16642.1"/>
    </source>
</evidence>
<dbReference type="Proteomes" id="UP001527202">
    <property type="component" value="Unassembled WGS sequence"/>
</dbReference>
<reference evidence="6 7" key="1">
    <citation type="submission" date="2018-01" db="EMBL/GenBank/DDBJ databases">
        <title>The whole genome sequencing and assembly of Paenibacillus chitinolyticus KCCM 41400 strain.</title>
        <authorList>
            <person name="Kim J.-Y."/>
            <person name="Park M.-K."/>
            <person name="Lee Y.-J."/>
            <person name="Yi H."/>
            <person name="Bahn Y.-S."/>
            <person name="Kim J.F."/>
            <person name="Lee D.-W."/>
        </authorList>
    </citation>
    <scope>NUCLEOTIDE SEQUENCE [LARGE SCALE GENOMIC DNA]</scope>
    <source>
        <strain evidence="6 7">KCCM 41400</strain>
    </source>
</reference>
<feature type="chain" id="PRO_5019106636" evidence="3">
    <location>
        <begin position="50"/>
        <end position="1003"/>
    </location>
</feature>
<evidence type="ECO:0000259" key="4">
    <source>
        <dbReference type="PROSITE" id="PS51272"/>
    </source>
</evidence>
<dbReference type="Proteomes" id="UP000288943">
    <property type="component" value="Chromosome"/>
</dbReference>
<evidence type="ECO:0000256" key="1">
    <source>
        <dbReference type="ARBA" id="ARBA00022729"/>
    </source>
</evidence>
<dbReference type="KEGG" id="pchi:PC41400_02595"/>
<evidence type="ECO:0000256" key="3">
    <source>
        <dbReference type="SAM" id="SignalP"/>
    </source>
</evidence>
<protein>
    <submittedName>
        <fullName evidence="6">S-layer homology domain-containing protein</fullName>
    </submittedName>
</protein>
<keyword evidence="8" id="KW-1185">Reference proteome</keyword>
<feature type="signal peptide" evidence="3">
    <location>
        <begin position="1"/>
        <end position="49"/>
    </location>
</feature>
<feature type="region of interest" description="Disordered" evidence="2">
    <location>
        <begin position="1"/>
        <end position="22"/>
    </location>
</feature>
<dbReference type="Pfam" id="PF00395">
    <property type="entry name" value="SLH"/>
    <property type="match status" value="1"/>
</dbReference>
<evidence type="ECO:0000313" key="7">
    <source>
        <dbReference type="Proteomes" id="UP000288943"/>
    </source>
</evidence>
<dbReference type="GeneID" id="95373702"/>
<proteinExistence type="predicted"/>
<gene>
    <name evidence="5" type="ORF">M5X16_09800</name>
    <name evidence="6" type="ORF">PC41400_02595</name>
</gene>